<feature type="transmembrane region" description="Helical" evidence="9">
    <location>
        <begin position="188"/>
        <end position="210"/>
    </location>
</feature>
<evidence type="ECO:0000259" key="10">
    <source>
        <dbReference type="Pfam" id="PF03088"/>
    </source>
</evidence>
<dbReference type="Gene3D" id="2.120.10.30">
    <property type="entry name" value="TolB, C-terminal domain"/>
    <property type="match status" value="1"/>
</dbReference>
<keyword evidence="2" id="KW-0813">Transport</keyword>
<dbReference type="PANTHER" id="PTHR32196:SF71">
    <property type="entry name" value="AUTOINDUCER 2 IMPORT SYSTEM PERMEASE PROTEIN LSRD"/>
    <property type="match status" value="1"/>
</dbReference>
<accession>A0ABQ3IYG1</accession>
<evidence type="ECO:0000256" key="1">
    <source>
        <dbReference type="ARBA" id="ARBA00004651"/>
    </source>
</evidence>
<evidence type="ECO:0000256" key="4">
    <source>
        <dbReference type="ARBA" id="ARBA00022519"/>
    </source>
</evidence>
<keyword evidence="4" id="KW-0997">Cell inner membrane</keyword>
<evidence type="ECO:0000256" key="3">
    <source>
        <dbReference type="ARBA" id="ARBA00022475"/>
    </source>
</evidence>
<dbReference type="RefSeq" id="WP_191244933.1">
    <property type="nucleotide sequence ID" value="NZ_BNAU01000002.1"/>
</dbReference>
<reference evidence="12" key="1">
    <citation type="journal article" date="2019" name="Int. J. Syst. Evol. Microbiol.">
        <title>The Global Catalogue of Microorganisms (GCM) 10K type strain sequencing project: providing services to taxonomists for standard genome sequencing and annotation.</title>
        <authorList>
            <consortium name="The Broad Institute Genomics Platform"/>
            <consortium name="The Broad Institute Genome Sequencing Center for Infectious Disease"/>
            <person name="Wu L."/>
            <person name="Ma J."/>
        </authorList>
    </citation>
    <scope>NUCLEOTIDE SEQUENCE [LARGE SCALE GENOMIC DNA]</scope>
    <source>
        <strain evidence="12">CGMCC 4.7677</strain>
    </source>
</reference>
<comment type="subcellular location">
    <subcellularLocation>
        <location evidence="1">Cell membrane</location>
        <topology evidence="1">Multi-pass membrane protein</topology>
    </subcellularLocation>
</comment>
<dbReference type="SUPFAM" id="SSF63829">
    <property type="entry name" value="Calcium-dependent phosphotriesterase"/>
    <property type="match status" value="1"/>
</dbReference>
<dbReference type="Pfam" id="PF20067">
    <property type="entry name" value="SSL_N"/>
    <property type="match status" value="1"/>
</dbReference>
<name>A0ABQ3IYG1_9PSEU</name>
<feature type="transmembrane region" description="Helical" evidence="9">
    <location>
        <begin position="295"/>
        <end position="315"/>
    </location>
</feature>
<feature type="domain" description="Strictosidine synthase conserved region" evidence="10">
    <location>
        <begin position="487"/>
        <end position="572"/>
    </location>
</feature>
<evidence type="ECO:0000256" key="6">
    <source>
        <dbReference type="ARBA" id="ARBA00022989"/>
    </source>
</evidence>
<proteinExistence type="predicted"/>
<evidence type="ECO:0000256" key="5">
    <source>
        <dbReference type="ARBA" id="ARBA00022692"/>
    </source>
</evidence>
<feature type="transmembrane region" description="Helical" evidence="9">
    <location>
        <begin position="115"/>
        <end position="140"/>
    </location>
</feature>
<evidence type="ECO:0000256" key="9">
    <source>
        <dbReference type="SAM" id="Phobius"/>
    </source>
</evidence>
<keyword evidence="12" id="KW-1185">Reference proteome</keyword>
<evidence type="ECO:0000256" key="2">
    <source>
        <dbReference type="ARBA" id="ARBA00022448"/>
    </source>
</evidence>
<feature type="transmembrane region" description="Helical" evidence="9">
    <location>
        <begin position="44"/>
        <end position="69"/>
    </location>
</feature>
<feature type="transmembrane region" description="Helical" evidence="9">
    <location>
        <begin position="272"/>
        <end position="288"/>
    </location>
</feature>
<dbReference type="InterPro" id="IPR001851">
    <property type="entry name" value="ABC_transp_permease"/>
</dbReference>
<protein>
    <recommendedName>
        <fullName evidence="8">Autoinducer 2 import system permease protein LsrD</fullName>
    </recommendedName>
</protein>
<evidence type="ECO:0000256" key="8">
    <source>
        <dbReference type="ARBA" id="ARBA00039381"/>
    </source>
</evidence>
<keyword evidence="3" id="KW-1003">Cell membrane</keyword>
<keyword evidence="7 9" id="KW-0472">Membrane</keyword>
<sequence length="721" mass="76846">MKIKSRSGVDAFALTGQGPGARFAPLRTLSDLFGKRWMEGAVPLTLAVVLSVIVWGTTPVGGVDVPLILDEATEKGLLAIGLTVVLVGGGIDLSVGSIVGLASLGAMVASRAWNWPMALVVPATIVAGAGLGAVNGFLIARLKMRPFITTLVTLVAFGGAAAALQSSYSFELGLPKDDLVWDFLGEGTVAGIPTGWFIFLVVLVVVHVGLTRSRWGWWVMAVGSDRRSARRNGIPVDRVTFCVYLLSGALAGTAGLLTAARLGRTDADVGQGWELVALTAVVLGGVSLKGGRGSVLRATVGILVVGVILQATVALGLEGSYYTAILAAVLLLFAILDLKWGKYRERTAEKLKIDPGRITLGPLVDVTEPGTVWTINNRLTDAPTIGLGKIEGAEDCAVDPAGNLYCGDRRGWIWRFPGPDHAEGEIFARTGGLPLGHAWDREGRLVVAVGGMGVYRIHPDGETELVANKVRRSRLSLLDDSGLRAVDDLDVAPDGSLYVSDFSARYNAAEYMVELVESRPNGRVVRVDPDGGTEVVASNLVFPNGICTAHDGQSVLIASTTLCRVDRLWIAGPKQGQLEPVLENLPGHPDNINRASDGNYWMAFVSMRTPMSDLLVKYPAFRRRMTQEVPLDSWVVPQLNVSCVLKFDERGQVLKVLWDSTLANYPMVTSINERAGRLYLCGVNNNRVGRLTLDPEDVGPIDPAAVPGTAGAARPLAEVER</sequence>
<keyword evidence="5 9" id="KW-0812">Transmembrane</keyword>
<dbReference type="PANTHER" id="PTHR32196">
    <property type="entry name" value="ABC TRANSPORTER PERMEASE PROTEIN YPHD-RELATED-RELATED"/>
    <property type="match status" value="1"/>
</dbReference>
<organism evidence="11 12">
    <name type="scientific">Amycolatopsis deserti</name>
    <dbReference type="NCBI Taxonomy" id="185696"/>
    <lineage>
        <taxon>Bacteria</taxon>
        <taxon>Bacillati</taxon>
        <taxon>Actinomycetota</taxon>
        <taxon>Actinomycetes</taxon>
        <taxon>Pseudonocardiales</taxon>
        <taxon>Pseudonocardiaceae</taxon>
        <taxon>Amycolatopsis</taxon>
    </lineage>
</organism>
<comment type="caution">
    <text evidence="11">The sequence shown here is derived from an EMBL/GenBank/DDBJ whole genome shotgun (WGS) entry which is preliminary data.</text>
</comment>
<feature type="transmembrane region" description="Helical" evidence="9">
    <location>
        <begin position="147"/>
        <end position="168"/>
    </location>
</feature>
<dbReference type="InterPro" id="IPR011042">
    <property type="entry name" value="6-blade_b-propeller_TolB-like"/>
</dbReference>
<gene>
    <name evidence="11" type="ORF">GCM10017786_28180</name>
</gene>
<dbReference type="CDD" id="cd06579">
    <property type="entry name" value="TM_PBP1_transp_AraH_like"/>
    <property type="match status" value="1"/>
</dbReference>
<keyword evidence="6 9" id="KW-1133">Transmembrane helix</keyword>
<dbReference type="InterPro" id="IPR018119">
    <property type="entry name" value="Strictosidine_synth_cons-reg"/>
</dbReference>
<dbReference type="EMBL" id="BNAU01000002">
    <property type="protein sequence ID" value="GHE93765.1"/>
    <property type="molecule type" value="Genomic_DNA"/>
</dbReference>
<dbReference type="Pfam" id="PF03088">
    <property type="entry name" value="Str_synth"/>
    <property type="match status" value="1"/>
</dbReference>
<feature type="transmembrane region" description="Helical" evidence="9">
    <location>
        <begin position="239"/>
        <end position="260"/>
    </location>
</feature>
<feature type="transmembrane region" description="Helical" evidence="9">
    <location>
        <begin position="321"/>
        <end position="340"/>
    </location>
</feature>
<dbReference type="Pfam" id="PF02653">
    <property type="entry name" value="BPD_transp_2"/>
    <property type="match status" value="1"/>
</dbReference>
<evidence type="ECO:0000256" key="7">
    <source>
        <dbReference type="ARBA" id="ARBA00023136"/>
    </source>
</evidence>
<dbReference type="Proteomes" id="UP000605897">
    <property type="component" value="Unassembled WGS sequence"/>
</dbReference>
<evidence type="ECO:0000313" key="12">
    <source>
        <dbReference type="Proteomes" id="UP000605897"/>
    </source>
</evidence>
<feature type="transmembrane region" description="Helical" evidence="9">
    <location>
        <begin position="76"/>
        <end position="109"/>
    </location>
</feature>
<evidence type="ECO:0000313" key="11">
    <source>
        <dbReference type="EMBL" id="GHE93765.1"/>
    </source>
</evidence>